<keyword evidence="1" id="KW-0472">Membrane</keyword>
<gene>
    <name evidence="2" type="ORF">AVCANL283_04980</name>
</gene>
<evidence type="ECO:0000313" key="3">
    <source>
        <dbReference type="Proteomes" id="UP000786183"/>
    </source>
</evidence>
<evidence type="ECO:0000256" key="1">
    <source>
        <dbReference type="SAM" id="Phobius"/>
    </source>
</evidence>
<dbReference type="EMBL" id="JACGBB010000008">
    <property type="protein sequence ID" value="MBZ7987454.1"/>
    <property type="molecule type" value="Genomic_DNA"/>
</dbReference>
<comment type="caution">
    <text evidence="2">The sequence shown here is derived from an EMBL/GenBank/DDBJ whole genome shotgun (WGS) entry which is preliminary data.</text>
</comment>
<dbReference type="Proteomes" id="UP000786183">
    <property type="component" value="Unassembled WGS sequence"/>
</dbReference>
<feature type="transmembrane region" description="Helical" evidence="1">
    <location>
        <begin position="67"/>
        <end position="84"/>
    </location>
</feature>
<reference evidence="2 3" key="1">
    <citation type="submission" date="2020-07" db="EMBL/GenBank/DDBJ databases">
        <title>Transfer of Campylobacter canadensis to the novel genus Avispirillum gen. nov., that also includes two novel species recovered from migratory waterfowl: Avispirillum anseris sp. nov. and Avispirillum brantae sp. nov.</title>
        <authorList>
            <person name="Miller W.G."/>
            <person name="Chapman M.H."/>
            <person name="Yee E."/>
            <person name="Inglis G.D."/>
        </authorList>
    </citation>
    <scope>NUCLEOTIDE SEQUENCE [LARGE SCALE GENOMIC DNA]</scope>
    <source>
        <strain evidence="2 3">L283</strain>
    </source>
</reference>
<feature type="transmembrane region" description="Helical" evidence="1">
    <location>
        <begin position="122"/>
        <end position="139"/>
    </location>
</feature>
<dbReference type="RefSeq" id="WP_224325350.1">
    <property type="nucleotide sequence ID" value="NZ_JACGBB010000008.1"/>
</dbReference>
<proteinExistence type="predicted"/>
<feature type="transmembrane region" description="Helical" evidence="1">
    <location>
        <begin position="183"/>
        <end position="203"/>
    </location>
</feature>
<organism evidence="2 3">
    <name type="scientific">Campylobacter canadensis</name>
    <dbReference type="NCBI Taxonomy" id="449520"/>
    <lineage>
        <taxon>Bacteria</taxon>
        <taxon>Pseudomonadati</taxon>
        <taxon>Campylobacterota</taxon>
        <taxon>Epsilonproteobacteria</taxon>
        <taxon>Campylobacterales</taxon>
        <taxon>Campylobacteraceae</taxon>
        <taxon>Campylobacter</taxon>
    </lineage>
</organism>
<keyword evidence="1" id="KW-1133">Transmembrane helix</keyword>
<feature type="transmembrane region" description="Helical" evidence="1">
    <location>
        <begin position="40"/>
        <end position="61"/>
    </location>
</feature>
<feature type="transmembrane region" description="Helical" evidence="1">
    <location>
        <begin position="96"/>
        <end position="116"/>
    </location>
</feature>
<protein>
    <recommendedName>
        <fullName evidence="4">GGDEF domain-containing protein</fullName>
    </recommendedName>
</protein>
<accession>A0ABS7WTV9</accession>
<name>A0ABS7WTV9_9BACT</name>
<feature type="transmembrane region" description="Helical" evidence="1">
    <location>
        <begin position="146"/>
        <end position="163"/>
    </location>
</feature>
<evidence type="ECO:0000313" key="2">
    <source>
        <dbReference type="EMBL" id="MBZ7987454.1"/>
    </source>
</evidence>
<keyword evidence="3" id="KW-1185">Reference proteome</keyword>
<sequence>MQRRQNYEAIELSKSKVELIQELYDTIIDLKQHNLALTRLYVVFIIMLGISVCTLSILMLFAREYKIAFVYFIDIVICYVLLVYRKKRLLSKYYDWICLISSYFIVLSIAISNVIIHGIVSGFNVYILMLVSLSFIIYIDNIKKRYLASFITLIFNVAIFYCVNYYDLYHLHKHQVQSLQTDLLYVFSVLIYASICILANYIIGIKSIDIIEKITLESSSQEDIQNEKSFFDIYEKKALISNILNNKNQEYKHLNVCFFEIVFKDEINNFVYKFDSHIQDKIFKEFVFLLKLYIKDYEYISRWEKCNFIAVFEQNNKLAHLLLENIIKYFNTQIKQNQKNRSNIFLRVAAKHYPLINLQDKPRILLDKINEVVHLKYDNDVLGYEYLIFCDTEDR</sequence>
<evidence type="ECO:0008006" key="4">
    <source>
        <dbReference type="Google" id="ProtNLM"/>
    </source>
</evidence>
<keyword evidence="1" id="KW-0812">Transmembrane</keyword>